<evidence type="ECO:0000256" key="1">
    <source>
        <dbReference type="ARBA" id="ARBA00010333"/>
    </source>
</evidence>
<dbReference type="EMBL" id="QJKF01000020">
    <property type="protein sequence ID" value="PXX56318.1"/>
    <property type="molecule type" value="Genomic_DNA"/>
</dbReference>
<dbReference type="OrthoDB" id="9814902at2"/>
<feature type="domain" description="Solute-binding protein family 3/N-terminal" evidence="4">
    <location>
        <begin position="29"/>
        <end position="253"/>
    </location>
</feature>
<reference evidence="5 6" key="1">
    <citation type="submission" date="2018-05" db="EMBL/GenBank/DDBJ databases">
        <title>Genomic Encyclopedia of Type Strains, Phase IV (KMG-IV): sequencing the most valuable type-strain genomes for metagenomic binning, comparative biology and taxonomic classification.</title>
        <authorList>
            <person name="Goeker M."/>
        </authorList>
    </citation>
    <scope>NUCLEOTIDE SEQUENCE [LARGE SCALE GENOMIC DNA]</scope>
    <source>
        <strain evidence="5 6">DSM 44704</strain>
    </source>
</reference>
<protein>
    <submittedName>
        <fullName evidence="5">ABC-type amino acid transport substrate-binding protein</fullName>
    </submittedName>
</protein>
<comment type="similarity">
    <text evidence="1">Belongs to the bacterial solute-binding protein 3 family.</text>
</comment>
<dbReference type="RefSeq" id="WP_063713459.1">
    <property type="nucleotide sequence ID" value="NZ_QJKF01000020.1"/>
</dbReference>
<evidence type="ECO:0000313" key="5">
    <source>
        <dbReference type="EMBL" id="PXX56318.1"/>
    </source>
</evidence>
<dbReference type="AlphaFoldDB" id="A0A318JSZ8"/>
<dbReference type="GO" id="GO:0006865">
    <property type="term" value="P:amino acid transport"/>
    <property type="evidence" value="ECO:0007669"/>
    <property type="project" value="TreeGrafter"/>
</dbReference>
<accession>A0A318JSZ8</accession>
<proteinExistence type="inferred from homology"/>
<name>A0A318JSZ8_9NOCA</name>
<organism evidence="5 6">
    <name type="scientific">Nocardia tenerifensis</name>
    <dbReference type="NCBI Taxonomy" id="228006"/>
    <lineage>
        <taxon>Bacteria</taxon>
        <taxon>Bacillati</taxon>
        <taxon>Actinomycetota</taxon>
        <taxon>Actinomycetes</taxon>
        <taxon>Mycobacteriales</taxon>
        <taxon>Nocardiaceae</taxon>
        <taxon>Nocardia</taxon>
    </lineage>
</organism>
<evidence type="ECO:0000256" key="2">
    <source>
        <dbReference type="ARBA" id="ARBA00022448"/>
    </source>
</evidence>
<dbReference type="InterPro" id="IPR051455">
    <property type="entry name" value="Bact_solute-bind_prot3"/>
</dbReference>
<keyword evidence="2" id="KW-0813">Transport</keyword>
<dbReference type="PANTHER" id="PTHR30085:SF6">
    <property type="entry name" value="ABC TRANSPORTER GLUTAMINE-BINDING PROTEIN GLNH"/>
    <property type="match status" value="1"/>
</dbReference>
<dbReference type="PROSITE" id="PS51257">
    <property type="entry name" value="PROKAR_LIPOPROTEIN"/>
    <property type="match status" value="1"/>
</dbReference>
<gene>
    <name evidence="5" type="ORF">DFR70_12059</name>
</gene>
<dbReference type="GO" id="GO:0005576">
    <property type="term" value="C:extracellular region"/>
    <property type="evidence" value="ECO:0007669"/>
    <property type="project" value="TreeGrafter"/>
</dbReference>
<dbReference type="SMART" id="SM00062">
    <property type="entry name" value="PBPb"/>
    <property type="match status" value="1"/>
</dbReference>
<dbReference type="Proteomes" id="UP000247569">
    <property type="component" value="Unassembled WGS sequence"/>
</dbReference>
<evidence type="ECO:0000259" key="4">
    <source>
        <dbReference type="SMART" id="SM00062"/>
    </source>
</evidence>
<dbReference type="InterPro" id="IPR001638">
    <property type="entry name" value="Solute-binding_3/MltF_N"/>
</dbReference>
<dbReference type="GO" id="GO:0030288">
    <property type="term" value="C:outer membrane-bounded periplasmic space"/>
    <property type="evidence" value="ECO:0007669"/>
    <property type="project" value="TreeGrafter"/>
</dbReference>
<evidence type="ECO:0000256" key="3">
    <source>
        <dbReference type="ARBA" id="ARBA00022729"/>
    </source>
</evidence>
<keyword evidence="3" id="KW-0732">Signal</keyword>
<sequence length="400" mass="42892">MKHPIVAGALVACLALAVACSKNDDEKPTLTIGVKFDQPGLSAMGTSGKPAGFDVDTAAYIADKLGVDADHITWKEAPSAQRESMLNDGTVDFIVASYSITAPRQQQVSFAGPYLVAGQDLLVRKDETRIDRPEALDGRTVCSAEGSTSAAKIKKDFAAGVNSTARPTYSACVDDLLAGTADAVTTDDVILAGYAAQHPDKLRVVGHPFTRERYGVGVKKGDTELQGRITSAIQDMISDGSWERSVSKNLAPSGFRPLSAPVVFNAPDTAVTAVDPNTLDPELVKVVNRLAETSNNQQWDEFNTMTCPDAAPAINALVKQYTPQFDERIGPDVKDAGFTNTITGITQTGPDSATFLAHESFTNVPDKYRQYFKDIDYTGTMQRQNGAWKLCNLAADFVES</sequence>
<dbReference type="SUPFAM" id="SSF53850">
    <property type="entry name" value="Periplasmic binding protein-like II"/>
    <property type="match status" value="1"/>
</dbReference>
<dbReference type="PANTHER" id="PTHR30085">
    <property type="entry name" value="AMINO ACID ABC TRANSPORTER PERMEASE"/>
    <property type="match status" value="1"/>
</dbReference>
<keyword evidence="6" id="KW-1185">Reference proteome</keyword>
<evidence type="ECO:0000313" key="6">
    <source>
        <dbReference type="Proteomes" id="UP000247569"/>
    </source>
</evidence>
<comment type="caution">
    <text evidence="5">The sequence shown here is derived from an EMBL/GenBank/DDBJ whole genome shotgun (WGS) entry which is preliminary data.</text>
</comment>
<dbReference type="Gene3D" id="3.40.190.10">
    <property type="entry name" value="Periplasmic binding protein-like II"/>
    <property type="match status" value="2"/>
</dbReference>
<dbReference type="CDD" id="cd13690">
    <property type="entry name" value="PBP2_GluB"/>
    <property type="match status" value="1"/>
</dbReference>
<dbReference type="Pfam" id="PF00497">
    <property type="entry name" value="SBP_bac_3"/>
    <property type="match status" value="1"/>
</dbReference>